<feature type="region of interest" description="Disordered" evidence="1">
    <location>
        <begin position="307"/>
        <end position="369"/>
    </location>
</feature>
<dbReference type="PANTHER" id="PTHR12844:SF42">
    <property type="entry name" value="CONNECTOR ENHANCER OF KSR PROTEIN CNK"/>
    <property type="match status" value="1"/>
</dbReference>
<dbReference type="InterPro" id="IPR017874">
    <property type="entry name" value="CRIC_domain"/>
</dbReference>
<sequence>MKHRHYVHDLAAKVEGWNSEQIAAWIGGVSPNINTSSIQIQTGKHLMIIDGDDLSAAGIKAFGKRKTLVQALALLKYFCYEAPRENLETLCASLSAACEQTRREMLSVQAQRQVATKRAQIVAILNKILSAISYMIEHAKKLIFWLDRSPFCDIQEYVELRQRVVAYTKEIVDFVNDKNPSNVFGRSNYIAEKMGELGEICDWVCTGCDDPLIVSTGYLVETKITRAEPSVPWGIDLQSSYLGVHVVSEVRVDTPADGGKIDAGDELLMVDQNTVIGWDLSSVAATLAAPSLQLVLLVRKRPLDSPSILPKGANAPKKTVRPLKLAPGSLRPTVESTEESKKEEQLQLLQSPVGKTPEKSSAAGTLNRRRSSTFVQNLIGMALSRTKRRASLGTMTTTKEETTNLERPTHLTYDLLSVDTQGPHVVQRTRTMRHQANGYTRSFIDNKVVRDNNDEEDQLTYNVPCPKEFSEITVAAPGDLRQLGYASDGAKVTDPEWSAPIQYALRPYRMVQDSGMSSASHESGHGTWDESSIVAQSPSAWSVRSSGSPLCVVSDTDLLDTGRSFEGWIRRRKTTEELRDAATNKWPKCWMRLVGSHLYLSENQNAKKPSFIFCLSECTVSSAPTLKTSKKFVLAVSRANFHFYFSCYSQSDLKSWVAKISSARHLACERAECLLRGAVSAPGSVVSAATTPRAGTAPPPPPQAALLSPGAPGAPAVTLDAPTPCTPPDTPLSGNP</sequence>
<accession>A0AAN4ZL02</accession>
<dbReference type="InterPro" id="IPR001478">
    <property type="entry name" value="PDZ"/>
</dbReference>
<gene>
    <name evidence="5" type="ORF">PMAYCL1PPCAC_12901</name>
</gene>
<dbReference type="SMART" id="SM00233">
    <property type="entry name" value="PH"/>
    <property type="match status" value="1"/>
</dbReference>
<dbReference type="PROSITE" id="PS50003">
    <property type="entry name" value="PH_DOMAIN"/>
    <property type="match status" value="1"/>
</dbReference>
<dbReference type="Gene3D" id="2.30.29.30">
    <property type="entry name" value="Pleckstrin-homology domain (PH domain)/Phosphotyrosine-binding domain (PTB)"/>
    <property type="match status" value="1"/>
</dbReference>
<dbReference type="InterPro" id="IPR013761">
    <property type="entry name" value="SAM/pointed_sf"/>
</dbReference>
<dbReference type="AlphaFoldDB" id="A0AAN4ZL02"/>
<feature type="domain" description="PH" evidence="2">
    <location>
        <begin position="562"/>
        <end position="665"/>
    </location>
</feature>
<dbReference type="PROSITE" id="PS51290">
    <property type="entry name" value="CRIC"/>
    <property type="match status" value="1"/>
</dbReference>
<dbReference type="Gene3D" id="2.30.42.10">
    <property type="match status" value="1"/>
</dbReference>
<dbReference type="SUPFAM" id="SSF50156">
    <property type="entry name" value="PDZ domain-like"/>
    <property type="match status" value="1"/>
</dbReference>
<reference evidence="6" key="1">
    <citation type="submission" date="2022-10" db="EMBL/GenBank/DDBJ databases">
        <title>Genome assembly of Pristionchus species.</title>
        <authorList>
            <person name="Yoshida K."/>
            <person name="Sommer R.J."/>
        </authorList>
    </citation>
    <scope>NUCLEOTIDE SEQUENCE [LARGE SCALE GENOMIC DNA]</scope>
    <source>
        <strain evidence="6">RS5460</strain>
    </source>
</reference>
<evidence type="ECO:0000256" key="1">
    <source>
        <dbReference type="SAM" id="MobiDB-lite"/>
    </source>
</evidence>
<dbReference type="InterPro" id="IPR011993">
    <property type="entry name" value="PH-like_dom_sf"/>
</dbReference>
<comment type="caution">
    <text evidence="5">The sequence shown here is derived from an EMBL/GenBank/DDBJ whole genome shotgun (WGS) entry which is preliminary data.</text>
</comment>
<organism evidence="5 6">
    <name type="scientific">Pristionchus mayeri</name>
    <dbReference type="NCBI Taxonomy" id="1317129"/>
    <lineage>
        <taxon>Eukaryota</taxon>
        <taxon>Metazoa</taxon>
        <taxon>Ecdysozoa</taxon>
        <taxon>Nematoda</taxon>
        <taxon>Chromadorea</taxon>
        <taxon>Rhabditida</taxon>
        <taxon>Rhabditina</taxon>
        <taxon>Diplogasteromorpha</taxon>
        <taxon>Diplogasteroidea</taxon>
        <taxon>Neodiplogasteridae</taxon>
        <taxon>Pristionchus</taxon>
    </lineage>
</organism>
<dbReference type="Pfam" id="PF00169">
    <property type="entry name" value="PH"/>
    <property type="match status" value="1"/>
</dbReference>
<feature type="compositionally biased region" description="Low complexity" evidence="1">
    <location>
        <begin position="704"/>
        <end position="723"/>
    </location>
</feature>
<evidence type="ECO:0000259" key="2">
    <source>
        <dbReference type="PROSITE" id="PS50003"/>
    </source>
</evidence>
<proteinExistence type="predicted"/>
<dbReference type="PANTHER" id="PTHR12844">
    <property type="entry name" value="CONNECTOR ENCHANCER OF KINASE SUPPRESSOR OF RAS"/>
    <property type="match status" value="1"/>
</dbReference>
<dbReference type="Pfam" id="PF10534">
    <property type="entry name" value="CRIC_ras_sig"/>
    <property type="match status" value="1"/>
</dbReference>
<protein>
    <recommendedName>
        <fullName evidence="7">Cnk-1</fullName>
    </recommendedName>
</protein>
<dbReference type="InterPro" id="IPR001849">
    <property type="entry name" value="PH_domain"/>
</dbReference>
<dbReference type="SUPFAM" id="SSF47769">
    <property type="entry name" value="SAM/Pointed domain"/>
    <property type="match status" value="1"/>
</dbReference>
<evidence type="ECO:0008006" key="7">
    <source>
        <dbReference type="Google" id="ProtNLM"/>
    </source>
</evidence>
<dbReference type="InterPro" id="IPR051566">
    <property type="entry name" value="CNKSR"/>
</dbReference>
<dbReference type="Proteomes" id="UP001328107">
    <property type="component" value="Unassembled WGS sequence"/>
</dbReference>
<dbReference type="PROSITE" id="PS50106">
    <property type="entry name" value="PDZ"/>
    <property type="match status" value="1"/>
</dbReference>
<feature type="domain" description="CRIC" evidence="4">
    <location>
        <begin position="86"/>
        <end position="182"/>
    </location>
</feature>
<keyword evidence="6" id="KW-1185">Reference proteome</keyword>
<feature type="region of interest" description="Disordered" evidence="1">
    <location>
        <begin position="689"/>
        <end position="736"/>
    </location>
</feature>
<evidence type="ECO:0000259" key="4">
    <source>
        <dbReference type="PROSITE" id="PS51290"/>
    </source>
</evidence>
<evidence type="ECO:0000259" key="3">
    <source>
        <dbReference type="PROSITE" id="PS50106"/>
    </source>
</evidence>
<evidence type="ECO:0000313" key="6">
    <source>
        <dbReference type="Proteomes" id="UP001328107"/>
    </source>
</evidence>
<dbReference type="SUPFAM" id="SSF50729">
    <property type="entry name" value="PH domain-like"/>
    <property type="match status" value="1"/>
</dbReference>
<evidence type="ECO:0000313" key="5">
    <source>
        <dbReference type="EMBL" id="GMR42706.1"/>
    </source>
</evidence>
<feature type="domain" description="PDZ" evidence="3">
    <location>
        <begin position="221"/>
        <end position="302"/>
    </location>
</feature>
<dbReference type="InterPro" id="IPR036034">
    <property type="entry name" value="PDZ_sf"/>
</dbReference>
<dbReference type="SMART" id="SM00228">
    <property type="entry name" value="PDZ"/>
    <property type="match status" value="1"/>
</dbReference>
<dbReference type="EMBL" id="BTRK01000003">
    <property type="protein sequence ID" value="GMR42706.1"/>
    <property type="molecule type" value="Genomic_DNA"/>
</dbReference>
<name>A0AAN4ZL02_9BILA</name>
<dbReference type="Gene3D" id="1.10.150.50">
    <property type="entry name" value="Transcription Factor, Ets-1"/>
    <property type="match status" value="1"/>
</dbReference>